<dbReference type="Proteomes" id="UP000014629">
    <property type="component" value="Unassembled WGS sequence"/>
</dbReference>
<evidence type="ECO:0000259" key="3">
    <source>
        <dbReference type="Pfam" id="PF03413"/>
    </source>
</evidence>
<feature type="compositionally biased region" description="Basic and acidic residues" evidence="1">
    <location>
        <begin position="70"/>
        <end position="99"/>
    </location>
</feature>
<dbReference type="InterPro" id="IPR025711">
    <property type="entry name" value="PepSY"/>
</dbReference>
<evidence type="ECO:0000256" key="1">
    <source>
        <dbReference type="SAM" id="MobiDB-lite"/>
    </source>
</evidence>
<accession>S3ZHV5</accession>
<dbReference type="EMBL" id="AOPZ01000215">
    <property type="protein sequence ID" value="EPH42713.1"/>
    <property type="molecule type" value="Genomic_DNA"/>
</dbReference>
<dbReference type="AlphaFoldDB" id="S3ZHV5"/>
<organism evidence="4 5">
    <name type="scientific">Streptomyces aurantiacus JA 4570</name>
    <dbReference type="NCBI Taxonomy" id="1286094"/>
    <lineage>
        <taxon>Bacteria</taxon>
        <taxon>Bacillati</taxon>
        <taxon>Actinomycetota</taxon>
        <taxon>Actinomycetes</taxon>
        <taxon>Kitasatosporales</taxon>
        <taxon>Streptomycetaceae</taxon>
        <taxon>Streptomyces</taxon>
        <taxon>Streptomyces aurantiacus group</taxon>
    </lineage>
</organism>
<evidence type="ECO:0000256" key="2">
    <source>
        <dbReference type="SAM" id="SignalP"/>
    </source>
</evidence>
<feature type="domain" description="PepSY" evidence="3">
    <location>
        <begin position="101"/>
        <end position="160"/>
    </location>
</feature>
<evidence type="ECO:0000313" key="5">
    <source>
        <dbReference type="Proteomes" id="UP000014629"/>
    </source>
</evidence>
<gene>
    <name evidence="4" type="ORF">STRAU_4216</name>
</gene>
<name>S3ZHV5_9ACTN</name>
<protein>
    <recommendedName>
        <fullName evidence="3">PepSY domain-containing protein</fullName>
    </recommendedName>
</protein>
<keyword evidence="2" id="KW-0732">Signal</keyword>
<feature type="signal peptide" evidence="2">
    <location>
        <begin position="1"/>
        <end position="23"/>
    </location>
</feature>
<feature type="compositionally biased region" description="Basic and acidic residues" evidence="1">
    <location>
        <begin position="43"/>
        <end position="58"/>
    </location>
</feature>
<dbReference type="PATRIC" id="fig|1286094.4.peg.4169"/>
<comment type="caution">
    <text evidence="4">The sequence shown here is derived from an EMBL/GenBank/DDBJ whole genome shotgun (WGS) entry which is preliminary data.</text>
</comment>
<feature type="region of interest" description="Disordered" evidence="1">
    <location>
        <begin position="27"/>
        <end position="99"/>
    </location>
</feature>
<dbReference type="OrthoDB" id="4336385at2"/>
<evidence type="ECO:0000313" key="4">
    <source>
        <dbReference type="EMBL" id="EPH42713.1"/>
    </source>
</evidence>
<feature type="chain" id="PRO_5039570950" description="PepSY domain-containing protein" evidence="2">
    <location>
        <begin position="24"/>
        <end position="246"/>
    </location>
</feature>
<dbReference type="Pfam" id="PF03413">
    <property type="entry name" value="PepSY"/>
    <property type="match status" value="1"/>
</dbReference>
<dbReference type="RefSeq" id="WP_016642343.1">
    <property type="nucleotide sequence ID" value="NZ_AOPZ01000215.1"/>
</dbReference>
<feature type="region of interest" description="Disordered" evidence="1">
    <location>
        <begin position="182"/>
        <end position="201"/>
    </location>
</feature>
<dbReference type="Gene3D" id="3.10.450.40">
    <property type="match status" value="1"/>
</dbReference>
<feature type="compositionally biased region" description="Acidic residues" evidence="1">
    <location>
        <begin position="59"/>
        <end position="69"/>
    </location>
</feature>
<keyword evidence="5" id="KW-1185">Reference proteome</keyword>
<proteinExistence type="predicted"/>
<feature type="region of interest" description="Disordered" evidence="1">
    <location>
        <begin position="156"/>
        <end position="176"/>
    </location>
</feature>
<sequence>MKRNIVIATIAAAALVSGGTATAFALGGDDEPSAAGKSSVQLKNDDDRGDRYDDRDDHDGADDTDDDGKDDARDDRDDAREDAREAQGDKAENAAEVKGAKVGAAEAIAAALKSTPGTAVSADLDDENGGLIWDVDVVGKDGRTWHSVEIDPGTGKVLGSHVERDDDADDAAEDARVASAVKGASVSAGEAAKAASGKGAVTSVDVDDDAARVGSWDVETTSASGAEAHWSVDLNSGKVTVDRSED</sequence>
<reference evidence="4 5" key="1">
    <citation type="submission" date="2013-02" db="EMBL/GenBank/DDBJ databases">
        <title>Draft Genome Sequence of Streptomyces aurantiacus, Which Produces Setomimycin.</title>
        <authorList>
            <person name="Gruening B.A."/>
            <person name="Praeg A."/>
            <person name="Erxleben A."/>
            <person name="Guenther S."/>
            <person name="Mueller M."/>
        </authorList>
    </citation>
    <scope>NUCLEOTIDE SEQUENCE [LARGE SCALE GENOMIC DNA]</scope>
    <source>
        <strain evidence="4 5">JA 4570</strain>
    </source>
</reference>